<name>A0ABQ9XTQ8_9EUKA</name>
<dbReference type="EMBL" id="JARBJD010000073">
    <property type="protein sequence ID" value="KAK2954869.1"/>
    <property type="molecule type" value="Genomic_DNA"/>
</dbReference>
<keyword evidence="2" id="KW-1185">Reference proteome</keyword>
<dbReference type="Proteomes" id="UP001281761">
    <property type="component" value="Unassembled WGS sequence"/>
</dbReference>
<evidence type="ECO:0008006" key="3">
    <source>
        <dbReference type="Google" id="ProtNLM"/>
    </source>
</evidence>
<accession>A0ABQ9XTQ8</accession>
<sequence length="347" mass="37874">MEGLTSESSISFFGALFIDSSEVSLTNCSFTDNTTRYAPDGGRLDSTRIAVDEKTTIRPTWMSPLGKNGGVMIDSTWERTLSTSQRLNLSRPYLEAKGANTLNCPLLQLPCSTHEEGQDHPTTTNMIVIDSSQTSQLQQACLEQLVIVADGFVGQGVIASSTDVVSQCQEGINSTSFSESSINLDTISVTDCAFIGQLSAILLSRNTSSCTTTLSIFPIRCPRSILPSLMRSHIVQPSKHTWSRLWAETAPSHRSSLTHPRSDEMNVNQNSTTLTQLYGREACHSIYMCSVRDIEDVLCPEVLAGEGAHHQHDRNEDTQLYMSGCLAEGVTSSPTRPLALAKSSFIR</sequence>
<reference evidence="1 2" key="1">
    <citation type="journal article" date="2022" name="bioRxiv">
        <title>Genomics of Preaxostyla Flagellates Illuminates Evolutionary Transitions and the Path Towards Mitochondrial Loss.</title>
        <authorList>
            <person name="Novak L.V.F."/>
            <person name="Treitli S.C."/>
            <person name="Pyrih J."/>
            <person name="Halakuc P."/>
            <person name="Pipaliya S.V."/>
            <person name="Vacek V."/>
            <person name="Brzon O."/>
            <person name="Soukal P."/>
            <person name="Eme L."/>
            <person name="Dacks J.B."/>
            <person name="Karnkowska A."/>
            <person name="Elias M."/>
            <person name="Hampl V."/>
        </authorList>
    </citation>
    <scope>NUCLEOTIDE SEQUENCE [LARGE SCALE GENOMIC DNA]</scope>
    <source>
        <strain evidence="1">NAU3</strain>
        <tissue evidence="1">Gut</tissue>
    </source>
</reference>
<proteinExistence type="predicted"/>
<gene>
    <name evidence="1" type="ORF">BLNAU_10199</name>
</gene>
<evidence type="ECO:0000313" key="2">
    <source>
        <dbReference type="Proteomes" id="UP001281761"/>
    </source>
</evidence>
<evidence type="ECO:0000313" key="1">
    <source>
        <dbReference type="EMBL" id="KAK2954869.1"/>
    </source>
</evidence>
<protein>
    <recommendedName>
        <fullName evidence="3">Right handed beta helix domain-containing protein</fullName>
    </recommendedName>
</protein>
<comment type="caution">
    <text evidence="1">The sequence shown here is derived from an EMBL/GenBank/DDBJ whole genome shotgun (WGS) entry which is preliminary data.</text>
</comment>
<organism evidence="1 2">
    <name type="scientific">Blattamonas nauphoetae</name>
    <dbReference type="NCBI Taxonomy" id="2049346"/>
    <lineage>
        <taxon>Eukaryota</taxon>
        <taxon>Metamonada</taxon>
        <taxon>Preaxostyla</taxon>
        <taxon>Oxymonadida</taxon>
        <taxon>Blattamonas</taxon>
    </lineage>
</organism>